<dbReference type="Gene3D" id="3.40.50.1220">
    <property type="entry name" value="TPP-binding domain"/>
    <property type="match status" value="1"/>
</dbReference>
<evidence type="ECO:0000313" key="7">
    <source>
        <dbReference type="EMBL" id="GAA3527893.1"/>
    </source>
</evidence>
<organism evidence="7 8">
    <name type="scientific">Nonomuraea rosea</name>
    <dbReference type="NCBI Taxonomy" id="638574"/>
    <lineage>
        <taxon>Bacteria</taxon>
        <taxon>Bacillati</taxon>
        <taxon>Actinomycetota</taxon>
        <taxon>Actinomycetes</taxon>
        <taxon>Streptosporangiales</taxon>
        <taxon>Streptosporangiaceae</taxon>
        <taxon>Nonomuraea</taxon>
    </lineage>
</organism>
<reference evidence="8" key="1">
    <citation type="journal article" date="2019" name="Int. J. Syst. Evol. Microbiol.">
        <title>The Global Catalogue of Microorganisms (GCM) 10K type strain sequencing project: providing services to taxonomists for standard genome sequencing and annotation.</title>
        <authorList>
            <consortium name="The Broad Institute Genomics Platform"/>
            <consortium name="The Broad Institute Genome Sequencing Center for Infectious Disease"/>
            <person name="Wu L."/>
            <person name="Ma J."/>
        </authorList>
    </citation>
    <scope>NUCLEOTIDE SEQUENCE [LARGE SCALE GENOMIC DNA]</scope>
    <source>
        <strain evidence="8">JCM 17326</strain>
    </source>
</reference>
<evidence type="ECO:0000256" key="3">
    <source>
        <dbReference type="RuleBase" id="RU362132"/>
    </source>
</evidence>
<dbReference type="Pfam" id="PF00205">
    <property type="entry name" value="TPP_enzyme_M"/>
    <property type="match status" value="1"/>
</dbReference>
<evidence type="ECO:0000313" key="8">
    <source>
        <dbReference type="Proteomes" id="UP001500630"/>
    </source>
</evidence>
<dbReference type="InterPro" id="IPR000399">
    <property type="entry name" value="TPP-bd_CS"/>
</dbReference>
<name>A0ABP6V3S4_9ACTN</name>
<comment type="similarity">
    <text evidence="1 3">Belongs to the TPP enzyme family.</text>
</comment>
<dbReference type="SUPFAM" id="SSF52518">
    <property type="entry name" value="Thiamin diphosphate-binding fold (THDP-binding)"/>
    <property type="match status" value="2"/>
</dbReference>
<dbReference type="Pfam" id="PF02776">
    <property type="entry name" value="TPP_enzyme_N"/>
    <property type="match status" value="1"/>
</dbReference>
<evidence type="ECO:0000259" key="5">
    <source>
        <dbReference type="Pfam" id="PF02775"/>
    </source>
</evidence>
<dbReference type="Proteomes" id="UP001500630">
    <property type="component" value="Unassembled WGS sequence"/>
</dbReference>
<accession>A0ABP6V3S4</accession>
<proteinExistence type="inferred from homology"/>
<dbReference type="SUPFAM" id="SSF52467">
    <property type="entry name" value="DHS-like NAD/FAD-binding domain"/>
    <property type="match status" value="1"/>
</dbReference>
<dbReference type="InterPro" id="IPR029035">
    <property type="entry name" value="DHS-like_NAD/FAD-binding_dom"/>
</dbReference>
<evidence type="ECO:0000256" key="1">
    <source>
        <dbReference type="ARBA" id="ARBA00007812"/>
    </source>
</evidence>
<dbReference type="EMBL" id="BAABDQ010000001">
    <property type="protein sequence ID" value="GAA3527893.1"/>
    <property type="molecule type" value="Genomic_DNA"/>
</dbReference>
<dbReference type="PANTHER" id="PTHR18968">
    <property type="entry name" value="THIAMINE PYROPHOSPHATE ENZYMES"/>
    <property type="match status" value="1"/>
</dbReference>
<dbReference type="InterPro" id="IPR029061">
    <property type="entry name" value="THDP-binding"/>
</dbReference>
<feature type="domain" description="Thiamine pyrophosphate enzyme central" evidence="4">
    <location>
        <begin position="189"/>
        <end position="318"/>
    </location>
</feature>
<keyword evidence="2 3" id="KW-0786">Thiamine pyrophosphate</keyword>
<protein>
    <submittedName>
        <fullName evidence="7">Benzoylformate decarboxylase</fullName>
    </submittedName>
</protein>
<dbReference type="CDD" id="cd02002">
    <property type="entry name" value="TPP_BFDC"/>
    <property type="match status" value="1"/>
</dbReference>
<evidence type="ECO:0000259" key="6">
    <source>
        <dbReference type="Pfam" id="PF02776"/>
    </source>
</evidence>
<dbReference type="InterPro" id="IPR045229">
    <property type="entry name" value="TPP_enz"/>
</dbReference>
<sequence length="529" mass="55351">MTTVKEAAFDVLRRHGLTTIFSNPGSTEVSLLTGLPDDLRFVLALHEGSVVGMATGWAIGRDAPALALLHTTAGLGNAVGAIATARAGRVPLVILVGQQDRRHLALEPFLAGRLGGLAGDYPVWADQPVRAQDVPGALARACHEAATSRGPALVVVPMDDWAAEFDGEIMAAPKRLLRLAAVADHELAPLVELLAGARSPAIVTGAGADWASLVSLAERLACPVFQESFGGRAGFPQDHPQYAGVLPADRTRLRTVLGAYDVVLTVGAPVFRQYPYVPGPLVPPGTFVALVTADPAEAHRSPADLAFLAPPAAVCARLAALLPARSGAPVTPWEVPAVLEPPAGGRPLRAAHVLRELARRLPADAALIEETPSSRPDLHRLVPARNPLGFVSAAMGGLGFAVPAAVGLRLALPDRPVVAVVGDGSALYGLHALWSAAHYRVGALFVVLANGRYAVMDRLADKQGGKAPWPPFTEVDMGGLARSLGCPARRVDTYDELTAVLDEVLPSLSAREEPLLLDVTVTVDPDFQP</sequence>
<evidence type="ECO:0000256" key="2">
    <source>
        <dbReference type="ARBA" id="ARBA00023052"/>
    </source>
</evidence>
<comment type="caution">
    <text evidence="7">The sequence shown here is derived from an EMBL/GenBank/DDBJ whole genome shotgun (WGS) entry which is preliminary data.</text>
</comment>
<dbReference type="PANTHER" id="PTHR18968:SF133">
    <property type="entry name" value="BENZOYLFORMATE DECARBOXYLASE"/>
    <property type="match status" value="1"/>
</dbReference>
<keyword evidence="8" id="KW-1185">Reference proteome</keyword>
<feature type="domain" description="Thiamine pyrophosphate enzyme TPP-binding" evidence="5">
    <location>
        <begin position="378"/>
        <end position="519"/>
    </location>
</feature>
<dbReference type="PROSITE" id="PS00187">
    <property type="entry name" value="TPP_ENZYMES"/>
    <property type="match status" value="1"/>
</dbReference>
<dbReference type="RefSeq" id="WP_345557870.1">
    <property type="nucleotide sequence ID" value="NZ_BAABDQ010000001.1"/>
</dbReference>
<dbReference type="InterPro" id="IPR012000">
    <property type="entry name" value="Thiamin_PyroP_enz_cen_dom"/>
</dbReference>
<dbReference type="CDD" id="cd07035">
    <property type="entry name" value="TPP_PYR_POX_like"/>
    <property type="match status" value="1"/>
</dbReference>
<dbReference type="Pfam" id="PF02775">
    <property type="entry name" value="TPP_enzyme_C"/>
    <property type="match status" value="1"/>
</dbReference>
<feature type="domain" description="Thiamine pyrophosphate enzyme N-terminal TPP-binding" evidence="6">
    <location>
        <begin position="3"/>
        <end position="105"/>
    </location>
</feature>
<dbReference type="InterPro" id="IPR011766">
    <property type="entry name" value="TPP_enzyme_TPP-bd"/>
</dbReference>
<dbReference type="InterPro" id="IPR012001">
    <property type="entry name" value="Thiamin_PyroP_enz_TPP-bd_dom"/>
</dbReference>
<dbReference type="Gene3D" id="3.40.50.970">
    <property type="match status" value="2"/>
</dbReference>
<evidence type="ECO:0000259" key="4">
    <source>
        <dbReference type="Pfam" id="PF00205"/>
    </source>
</evidence>
<gene>
    <name evidence="7" type="primary">mdlC</name>
    <name evidence="7" type="ORF">GCM10022419_003350</name>
</gene>